<accession>A0AAP0N3A9</accession>
<evidence type="ECO:0000313" key="1">
    <source>
        <dbReference type="EMBL" id="KAK9228669.1"/>
    </source>
</evidence>
<organism evidence="1 2">
    <name type="scientific">Citrus x changshan-huyou</name>
    <dbReference type="NCBI Taxonomy" id="2935761"/>
    <lineage>
        <taxon>Eukaryota</taxon>
        <taxon>Viridiplantae</taxon>
        <taxon>Streptophyta</taxon>
        <taxon>Embryophyta</taxon>
        <taxon>Tracheophyta</taxon>
        <taxon>Spermatophyta</taxon>
        <taxon>Magnoliopsida</taxon>
        <taxon>eudicotyledons</taxon>
        <taxon>Gunneridae</taxon>
        <taxon>Pentapetalae</taxon>
        <taxon>rosids</taxon>
        <taxon>malvids</taxon>
        <taxon>Sapindales</taxon>
        <taxon>Rutaceae</taxon>
        <taxon>Aurantioideae</taxon>
        <taxon>Citrus</taxon>
    </lineage>
</organism>
<dbReference type="Proteomes" id="UP001428341">
    <property type="component" value="Unassembled WGS sequence"/>
</dbReference>
<protein>
    <submittedName>
        <fullName evidence="1">Uncharacterized protein</fullName>
    </submittedName>
</protein>
<reference evidence="1 2" key="1">
    <citation type="submission" date="2024-05" db="EMBL/GenBank/DDBJ databases">
        <title>Haplotype-resolved chromosome-level genome assembly of Huyou (Citrus changshanensis).</title>
        <authorList>
            <person name="Miao C."/>
            <person name="Chen W."/>
            <person name="Wu Y."/>
            <person name="Wang L."/>
            <person name="Zhao S."/>
            <person name="Grierson D."/>
            <person name="Xu C."/>
            <person name="Chen K."/>
        </authorList>
    </citation>
    <scope>NUCLEOTIDE SEQUENCE [LARGE SCALE GENOMIC DNA]</scope>
    <source>
        <strain evidence="1">01-14</strain>
        <tissue evidence="1">Leaf</tissue>
    </source>
</reference>
<dbReference type="AlphaFoldDB" id="A0AAP0N3A9"/>
<dbReference type="EMBL" id="JBCGBO010000001">
    <property type="protein sequence ID" value="KAK9228669.1"/>
    <property type="molecule type" value="Genomic_DNA"/>
</dbReference>
<gene>
    <name evidence="1" type="ORF">WN944_021623</name>
</gene>
<sequence>MAVSPCTTISQFQEWKKGRVPIKFKIDLSVSPVHVTRDTLINLASTGRDLTFVFFYFTAEMEQKPTNIKCPVCALCAAHHFLSGSWLRQTEASIYRGRVGCVSHRAIISMAHALATTTVLLSAETKASLVANAVESVAAAFAQSFANFPLSVLLVCSLLPLVPQ</sequence>
<proteinExistence type="predicted"/>
<keyword evidence="2" id="KW-1185">Reference proteome</keyword>
<comment type="caution">
    <text evidence="1">The sequence shown here is derived from an EMBL/GenBank/DDBJ whole genome shotgun (WGS) entry which is preliminary data.</text>
</comment>
<name>A0AAP0N3A9_9ROSI</name>
<evidence type="ECO:0000313" key="2">
    <source>
        <dbReference type="Proteomes" id="UP001428341"/>
    </source>
</evidence>